<dbReference type="OrthoDB" id="2153847at2759"/>
<accession>A0A8H3FSQ4</accession>
<evidence type="ECO:0000313" key="3">
    <source>
        <dbReference type="EMBL" id="CAF9930076.1"/>
    </source>
</evidence>
<gene>
    <name evidence="3" type="ORF">HETSPECPRED_007535</name>
</gene>
<protein>
    <recommendedName>
        <fullName evidence="5">Cell wall mannoprotein</fullName>
    </recommendedName>
</protein>
<dbReference type="EMBL" id="CAJPDS010000054">
    <property type="protein sequence ID" value="CAF9930076.1"/>
    <property type="molecule type" value="Genomic_DNA"/>
</dbReference>
<comment type="caution">
    <text evidence="3">The sequence shown here is derived from an EMBL/GenBank/DDBJ whole genome shotgun (WGS) entry which is preliminary data.</text>
</comment>
<feature type="chain" id="PRO_5034998307" description="Cell wall mannoprotein" evidence="2">
    <location>
        <begin position="19"/>
        <end position="488"/>
    </location>
</feature>
<evidence type="ECO:0008006" key="5">
    <source>
        <dbReference type="Google" id="ProtNLM"/>
    </source>
</evidence>
<reference evidence="3" key="1">
    <citation type="submission" date="2021-03" db="EMBL/GenBank/DDBJ databases">
        <authorList>
            <person name="Tagirdzhanova G."/>
        </authorList>
    </citation>
    <scope>NUCLEOTIDE SEQUENCE</scope>
</reference>
<sequence>MKGEVLLSFLAFSAINEAAPVFKAHVPVPSVYVREVPQEHSHNVFLDSVRTSLAANNPDNIQDPVFGLLGNAAGAAGQGSITDTDCLHQATADQAFTNAKATGDVKGMTDALIYAALERNTGKVGLASVTCTAIKATNPEIAAISQHQDPASPGAAAKNKAVTLALAKQIASIGGDPQQALKAGTFAPGDVNDATAKGSTCDTADDEPGCIFTQNLLVEDATAEEINAAVAGVTPTTTISPPSGSGVVNSIVAQASPVTAVASSNKVGNASAEATSPASGCDSTSPSPTPIPPNPSSSSNSNNNIQSFTGTLGGPPPPVTSTASSRPFSVNGATFVNAAAALQRSCAIQHNSCADAANSGTLTGGVAQCDTQEKACNTSSPSSLPKSKKRALNLGNCTDPTIEFATGLDGRTESAFAPVNTKEFDHGSARDIGVVSAFICGRLKDACKAGADAIAACAKAETDAKKVSGQAAADAFNAAFGGDGACAV</sequence>
<feature type="region of interest" description="Disordered" evidence="1">
    <location>
        <begin position="270"/>
        <end position="325"/>
    </location>
</feature>
<evidence type="ECO:0000256" key="1">
    <source>
        <dbReference type="SAM" id="MobiDB-lite"/>
    </source>
</evidence>
<feature type="compositionally biased region" description="Polar residues" evidence="1">
    <location>
        <begin position="270"/>
        <end position="282"/>
    </location>
</feature>
<proteinExistence type="predicted"/>
<dbReference type="Proteomes" id="UP000664521">
    <property type="component" value="Unassembled WGS sequence"/>
</dbReference>
<keyword evidence="4" id="KW-1185">Reference proteome</keyword>
<evidence type="ECO:0000313" key="4">
    <source>
        <dbReference type="Proteomes" id="UP000664521"/>
    </source>
</evidence>
<name>A0A8H3FSQ4_9LECA</name>
<feature type="compositionally biased region" description="Low complexity" evidence="1">
    <location>
        <begin position="296"/>
        <end position="305"/>
    </location>
</feature>
<keyword evidence="2" id="KW-0732">Signal</keyword>
<organism evidence="3 4">
    <name type="scientific">Heterodermia speciosa</name>
    <dbReference type="NCBI Taxonomy" id="116794"/>
    <lineage>
        <taxon>Eukaryota</taxon>
        <taxon>Fungi</taxon>
        <taxon>Dikarya</taxon>
        <taxon>Ascomycota</taxon>
        <taxon>Pezizomycotina</taxon>
        <taxon>Lecanoromycetes</taxon>
        <taxon>OSLEUM clade</taxon>
        <taxon>Lecanoromycetidae</taxon>
        <taxon>Caliciales</taxon>
        <taxon>Physciaceae</taxon>
        <taxon>Heterodermia</taxon>
    </lineage>
</organism>
<feature type="signal peptide" evidence="2">
    <location>
        <begin position="1"/>
        <end position="18"/>
    </location>
</feature>
<evidence type="ECO:0000256" key="2">
    <source>
        <dbReference type="SAM" id="SignalP"/>
    </source>
</evidence>
<dbReference type="AlphaFoldDB" id="A0A8H3FSQ4"/>